<dbReference type="EMBL" id="FNRJ01000006">
    <property type="protein sequence ID" value="SEA71612.1"/>
    <property type="molecule type" value="Genomic_DNA"/>
</dbReference>
<evidence type="ECO:0000313" key="4">
    <source>
        <dbReference type="Proteomes" id="UP000242469"/>
    </source>
</evidence>
<reference evidence="4" key="1">
    <citation type="submission" date="2016-10" db="EMBL/GenBank/DDBJ databases">
        <authorList>
            <person name="Varghese N."/>
            <person name="Submissions S."/>
        </authorList>
    </citation>
    <scope>NUCLEOTIDE SEQUENCE [LARGE SCALE GENOMIC DNA]</scope>
    <source>
        <strain evidence="4">DSM 11526</strain>
    </source>
</reference>
<dbReference type="RefSeq" id="WP_091826043.1">
    <property type="nucleotide sequence ID" value="NZ_FNRJ01000006.1"/>
</dbReference>
<feature type="domain" description="Inner membrane protein YgaP-like transmembrane" evidence="2">
    <location>
        <begin position="1"/>
        <end position="61"/>
    </location>
</feature>
<sequence length="63" mass="6942">MERNIGVLDQLVRILIGLVLIVLIFFGPQTWWGLIGVPIIVIAISGTCPLYSLLGMRTCRKCG</sequence>
<protein>
    <recommendedName>
        <fullName evidence="2">Inner membrane protein YgaP-like transmembrane domain-containing protein</fullName>
    </recommendedName>
</protein>
<name>A0A1H4DH95_9GAMM</name>
<evidence type="ECO:0000259" key="2">
    <source>
        <dbReference type="Pfam" id="PF11127"/>
    </source>
</evidence>
<accession>A0A1H4DH95</accession>
<keyword evidence="1" id="KW-1133">Transmembrane helix</keyword>
<dbReference type="OrthoDB" id="9804804at2"/>
<evidence type="ECO:0000256" key="1">
    <source>
        <dbReference type="SAM" id="Phobius"/>
    </source>
</evidence>
<dbReference type="STRING" id="1122198.SAMN02745729_10686"/>
<dbReference type="Pfam" id="PF11127">
    <property type="entry name" value="YgaP-like_TM"/>
    <property type="match status" value="1"/>
</dbReference>
<feature type="transmembrane region" description="Helical" evidence="1">
    <location>
        <begin position="32"/>
        <end position="54"/>
    </location>
</feature>
<dbReference type="InterPro" id="IPR021309">
    <property type="entry name" value="YgaP-like_TM"/>
</dbReference>
<organism evidence="3 4">
    <name type="scientific">Marinobacterium iners DSM 11526</name>
    <dbReference type="NCBI Taxonomy" id="1122198"/>
    <lineage>
        <taxon>Bacteria</taxon>
        <taxon>Pseudomonadati</taxon>
        <taxon>Pseudomonadota</taxon>
        <taxon>Gammaproteobacteria</taxon>
        <taxon>Oceanospirillales</taxon>
        <taxon>Oceanospirillaceae</taxon>
        <taxon>Marinobacterium</taxon>
    </lineage>
</organism>
<dbReference type="AlphaFoldDB" id="A0A1H4DH95"/>
<feature type="transmembrane region" description="Helical" evidence="1">
    <location>
        <begin position="7"/>
        <end position="26"/>
    </location>
</feature>
<keyword evidence="1" id="KW-0472">Membrane</keyword>
<evidence type="ECO:0000313" key="3">
    <source>
        <dbReference type="EMBL" id="SEA71612.1"/>
    </source>
</evidence>
<gene>
    <name evidence="3" type="ORF">SAMN02745729_10686</name>
</gene>
<keyword evidence="1" id="KW-0812">Transmembrane</keyword>
<keyword evidence="4" id="KW-1185">Reference proteome</keyword>
<dbReference type="Proteomes" id="UP000242469">
    <property type="component" value="Unassembled WGS sequence"/>
</dbReference>
<proteinExistence type="predicted"/>